<keyword evidence="3" id="KW-1185">Reference proteome</keyword>
<dbReference type="RefSeq" id="WP_136257038.1">
    <property type="nucleotide sequence ID" value="NZ_MWIO01000007.1"/>
</dbReference>
<proteinExistence type="predicted"/>
<comment type="caution">
    <text evidence="2">The sequence shown here is derived from an EMBL/GenBank/DDBJ whole genome shotgun (WGS) entry which is preliminary data.</text>
</comment>
<dbReference type="OrthoDB" id="5957970at2"/>
<reference evidence="2 3" key="1">
    <citation type="submission" date="2017-02" db="EMBL/GenBank/DDBJ databases">
        <title>Whole genome sequencing of Rhodanobacter lindaniclasticus DSM 17932.</title>
        <authorList>
            <person name="Kumar S."/>
            <person name="Patil P."/>
            <person name="Patil P.B."/>
        </authorList>
    </citation>
    <scope>NUCLEOTIDE SEQUENCE [LARGE SCALE GENOMIC DNA]</scope>
    <source>
        <strain evidence="2 3">DSM 17932</strain>
    </source>
</reference>
<feature type="chain" id="PRO_5020690788" evidence="1">
    <location>
        <begin position="22"/>
        <end position="115"/>
    </location>
</feature>
<evidence type="ECO:0000313" key="2">
    <source>
        <dbReference type="EMBL" id="THD09582.1"/>
    </source>
</evidence>
<dbReference type="Proteomes" id="UP000306317">
    <property type="component" value="Unassembled WGS sequence"/>
</dbReference>
<dbReference type="EMBL" id="MWIO01000007">
    <property type="protein sequence ID" value="THD09582.1"/>
    <property type="molecule type" value="Genomic_DNA"/>
</dbReference>
<sequence>MKAYKLIAGAAAILLTFASLRAVLYNVDAWQPVGTSHASEPAHVTNLAPVTVRPNAAERRAAALIDDGSAANLAAVPADAQLRLGEAIEPLGLLGSQWVMPYYSFGKKFGRITKE</sequence>
<keyword evidence="1" id="KW-0732">Signal</keyword>
<name>A0A4S3KL49_9GAMM</name>
<evidence type="ECO:0000313" key="3">
    <source>
        <dbReference type="Proteomes" id="UP000306317"/>
    </source>
</evidence>
<evidence type="ECO:0000256" key="1">
    <source>
        <dbReference type="SAM" id="SignalP"/>
    </source>
</evidence>
<feature type="signal peptide" evidence="1">
    <location>
        <begin position="1"/>
        <end position="21"/>
    </location>
</feature>
<protein>
    <submittedName>
        <fullName evidence="2">Uncharacterized protein</fullName>
    </submittedName>
</protein>
<gene>
    <name evidence="2" type="ORF">B1991_01990</name>
</gene>
<dbReference type="AlphaFoldDB" id="A0A4S3KL49"/>
<accession>A0A4S3KL49</accession>
<organism evidence="2 3">
    <name type="scientific">Rhodanobacter lindaniclasticus</name>
    <dbReference type="NCBI Taxonomy" id="75310"/>
    <lineage>
        <taxon>Bacteria</taxon>
        <taxon>Pseudomonadati</taxon>
        <taxon>Pseudomonadota</taxon>
        <taxon>Gammaproteobacteria</taxon>
        <taxon>Lysobacterales</taxon>
        <taxon>Rhodanobacteraceae</taxon>
        <taxon>Rhodanobacter</taxon>
    </lineage>
</organism>